<evidence type="ECO:0000313" key="1">
    <source>
        <dbReference type="EMBL" id="CAA2628911.1"/>
    </source>
</evidence>
<evidence type="ECO:0000313" key="2">
    <source>
        <dbReference type="Proteomes" id="UP001189122"/>
    </source>
</evidence>
<protein>
    <submittedName>
        <fullName evidence="1">Uncharacterized protein</fullName>
    </submittedName>
</protein>
<gene>
    <name evidence="1" type="ORF">SI7747_11014552</name>
</gene>
<sequence>MGTDAGTAWTITSREDPLYQAAHRSTLSADRSPLFPIQRGWLKIIEEAK</sequence>
<dbReference type="EMBL" id="CACRZD030000011">
    <property type="protein sequence ID" value="CAA6668158.1"/>
    <property type="molecule type" value="Genomic_DNA"/>
</dbReference>
<dbReference type="EMBL" id="LR743598">
    <property type="protein sequence ID" value="CAA2628911.1"/>
    <property type="molecule type" value="Genomic_DNA"/>
</dbReference>
<keyword evidence="2" id="KW-1185">Reference proteome</keyword>
<dbReference type="AlphaFoldDB" id="A0A7I8JDC3"/>
<organism evidence="1">
    <name type="scientific">Spirodela intermedia</name>
    <name type="common">Intermediate duckweed</name>
    <dbReference type="NCBI Taxonomy" id="51605"/>
    <lineage>
        <taxon>Eukaryota</taxon>
        <taxon>Viridiplantae</taxon>
        <taxon>Streptophyta</taxon>
        <taxon>Embryophyta</taxon>
        <taxon>Tracheophyta</taxon>
        <taxon>Spermatophyta</taxon>
        <taxon>Magnoliopsida</taxon>
        <taxon>Liliopsida</taxon>
        <taxon>Araceae</taxon>
        <taxon>Lemnoideae</taxon>
        <taxon>Spirodela</taxon>
    </lineage>
</organism>
<reference evidence="1 2" key="1">
    <citation type="submission" date="2019-12" db="EMBL/GenBank/DDBJ databases">
        <authorList>
            <person name="Scholz U."/>
            <person name="Mascher M."/>
            <person name="Fiebig A."/>
        </authorList>
    </citation>
    <scope>NUCLEOTIDE SEQUENCE</scope>
</reference>
<accession>A0A7I8JDC3</accession>
<name>A0A7I8JDC3_SPIIN</name>
<proteinExistence type="predicted"/>
<dbReference type="Proteomes" id="UP001189122">
    <property type="component" value="Unassembled WGS sequence"/>
</dbReference>